<dbReference type="Pfam" id="PF09346">
    <property type="entry name" value="SMI1_KNR4"/>
    <property type="match status" value="1"/>
</dbReference>
<dbReference type="Proteomes" id="UP000005222">
    <property type="component" value="Chromosome N"/>
</dbReference>
<dbReference type="GO" id="GO:0043332">
    <property type="term" value="C:mating projection tip"/>
    <property type="evidence" value="ECO:0007669"/>
    <property type="project" value="TreeGrafter"/>
</dbReference>
<dbReference type="OMA" id="WERIEKW"/>
<protein>
    <submittedName>
        <fullName evidence="4">Piso0_005080 protein</fullName>
    </submittedName>
</protein>
<comment type="similarity">
    <text evidence="1">Belongs to the KNR4/SMI1 family.</text>
</comment>
<organism evidence="4 5">
    <name type="scientific">Pichia sorbitophila (strain ATCC MYA-4447 / BCRC 22081 / CBS 7064 / NBRC 10061 / NRRL Y-12695)</name>
    <name type="common">Hybrid yeast</name>
    <dbReference type="NCBI Taxonomy" id="559304"/>
    <lineage>
        <taxon>Eukaryota</taxon>
        <taxon>Fungi</taxon>
        <taxon>Dikarya</taxon>
        <taxon>Ascomycota</taxon>
        <taxon>Saccharomycotina</taxon>
        <taxon>Pichiomycetes</taxon>
        <taxon>Debaryomycetaceae</taxon>
        <taxon>Millerozyma</taxon>
    </lineage>
</organism>
<dbReference type="GO" id="GO:0070880">
    <property type="term" value="P:fungal-type cell wall beta-glucan biosynthetic process"/>
    <property type="evidence" value="ECO:0007669"/>
    <property type="project" value="TreeGrafter"/>
</dbReference>
<dbReference type="InterPro" id="IPR018958">
    <property type="entry name" value="Knr4/Smi1-like_dom"/>
</dbReference>
<dbReference type="STRING" id="559304.G8Y180"/>
<feature type="compositionally biased region" description="Polar residues" evidence="2">
    <location>
        <begin position="583"/>
        <end position="592"/>
    </location>
</feature>
<dbReference type="PANTHER" id="PTHR47432">
    <property type="entry name" value="CELL WALL ASSEMBLY REGULATOR SMI1"/>
    <property type="match status" value="1"/>
</dbReference>
<feature type="compositionally biased region" description="Basic and acidic residues" evidence="2">
    <location>
        <begin position="497"/>
        <end position="516"/>
    </location>
</feature>
<dbReference type="InterPro" id="IPR051873">
    <property type="entry name" value="KNR4/SMI1_regulator"/>
</dbReference>
<feature type="domain" description="Knr4/Smi1-like" evidence="3">
    <location>
        <begin position="184"/>
        <end position="362"/>
    </location>
</feature>
<feature type="region of interest" description="Disordered" evidence="2">
    <location>
        <begin position="447"/>
        <end position="600"/>
    </location>
</feature>
<dbReference type="EMBL" id="FO082046">
    <property type="protein sequence ID" value="CCE86583.1"/>
    <property type="molecule type" value="Genomic_DNA"/>
</dbReference>
<reference evidence="4 5" key="1">
    <citation type="journal article" date="2012" name="G3 (Bethesda)">
        <title>Pichia sorbitophila, an interspecies yeast hybrid reveals early steps of genome resolution following polyploidization.</title>
        <authorList>
            <person name="Leh Louis V."/>
            <person name="Despons L."/>
            <person name="Friedrich A."/>
            <person name="Martin T."/>
            <person name="Durrens P."/>
            <person name="Casaregola S."/>
            <person name="Neuveglise C."/>
            <person name="Fairhead C."/>
            <person name="Marck C."/>
            <person name="Cruz J.A."/>
            <person name="Straub M.L."/>
            <person name="Kugler V."/>
            <person name="Sacerdot C."/>
            <person name="Uzunov Z."/>
            <person name="Thierry A."/>
            <person name="Weiss S."/>
            <person name="Bleykasten C."/>
            <person name="De Montigny J."/>
            <person name="Jacques N."/>
            <person name="Jung P."/>
            <person name="Lemaire M."/>
            <person name="Mallet S."/>
            <person name="Morel G."/>
            <person name="Richard G.F."/>
            <person name="Sarkar A."/>
            <person name="Savel G."/>
            <person name="Schacherer J."/>
            <person name="Seret M.L."/>
            <person name="Talla E."/>
            <person name="Samson G."/>
            <person name="Jubin C."/>
            <person name="Poulain J."/>
            <person name="Vacherie B."/>
            <person name="Barbe V."/>
            <person name="Pelletier E."/>
            <person name="Sherman D.J."/>
            <person name="Westhof E."/>
            <person name="Weissenbach J."/>
            <person name="Baret P.V."/>
            <person name="Wincker P."/>
            <person name="Gaillardin C."/>
            <person name="Dujon B."/>
            <person name="Souciet J.L."/>
        </authorList>
    </citation>
    <scope>NUCLEOTIDE SEQUENCE [LARGE SCALE GENOMIC DNA]</scope>
    <source>
        <strain evidence="5">ATCC MYA-4447 / BCRC 22081 / CBS 7064 / NBRC 10061 / NRRL Y-12695</strain>
    </source>
</reference>
<dbReference type="InParanoid" id="G8Y180"/>
<evidence type="ECO:0000313" key="5">
    <source>
        <dbReference type="Proteomes" id="UP000005222"/>
    </source>
</evidence>
<dbReference type="PANTHER" id="PTHR47432:SF1">
    <property type="entry name" value="CELL WALL ASSEMBLY REGULATOR SMI1"/>
    <property type="match status" value="1"/>
</dbReference>
<dbReference type="AlphaFoldDB" id="G8Y180"/>
<dbReference type="OrthoDB" id="2305498at2759"/>
<dbReference type="PIRSF" id="PIRSF017023">
    <property type="entry name" value="KNR4"/>
    <property type="match status" value="1"/>
</dbReference>
<dbReference type="InterPro" id="IPR037883">
    <property type="entry name" value="Knr4/Smi1-like_sf"/>
</dbReference>
<gene>
    <name evidence="4" type="primary">Piso0_005080</name>
    <name evidence="4" type="ORF">GNLVRS01_PISO0N07427g</name>
</gene>
<evidence type="ECO:0000313" key="4">
    <source>
        <dbReference type="EMBL" id="CCE86583.1"/>
    </source>
</evidence>
<evidence type="ECO:0000256" key="1">
    <source>
        <dbReference type="ARBA" id="ARBA00005303"/>
    </source>
</evidence>
<accession>G8Y180</accession>
<feature type="region of interest" description="Disordered" evidence="2">
    <location>
        <begin position="262"/>
        <end position="282"/>
    </location>
</feature>
<keyword evidence="5" id="KW-1185">Reference proteome</keyword>
<evidence type="ECO:0000259" key="3">
    <source>
        <dbReference type="SMART" id="SM00860"/>
    </source>
</evidence>
<feature type="compositionally biased region" description="Polar residues" evidence="2">
    <location>
        <begin position="462"/>
        <end position="477"/>
    </location>
</feature>
<feature type="region of interest" description="Disordered" evidence="2">
    <location>
        <begin position="98"/>
        <end position="133"/>
    </location>
</feature>
<dbReference type="InterPro" id="IPR009203">
    <property type="entry name" value="Knr4/Smi1"/>
</dbReference>
<evidence type="ECO:0000256" key="2">
    <source>
        <dbReference type="SAM" id="MobiDB-lite"/>
    </source>
</evidence>
<feature type="compositionally biased region" description="Basic and acidic residues" evidence="2">
    <location>
        <begin position="527"/>
        <end position="582"/>
    </location>
</feature>
<sequence length="600" mass="66649">MSSVPTCSTLSVTRRSQSSLFCIKTDDYNSKVDNIYSMRSWNSKMGIVDNVKSFFYSITTEDHYASYDSPYKNSSGQSGAGSSGSRLHELNRLATINSSSQSLIEGRGGPKGSPGLSRNSSSGVVGYRPGLRSSSTNLNASEVQLQNLNSSGQPPLPSIDSLWDRIENWLEEEYPELEDNLNDGVTSADLNEFENDLGAGSLPVEFRQFYKRHDGQFRGGKPTGLIMGLTLLDLESIAEEYAVWTKVIERLEKQRYLLEQQQRNQHQQVKGESSSASQNSAASSPKYLNSFLANQRSIPPNAVQPVYSHRGWIPFVKDFCGNQLAIDLVPGPQGHWGQIIIFGRDYDIKLVVASNLQEFLFGFISDLEAGNFQIDQSNENDMYGFLESSRTDDDFMIGDDEEGQGELSFYDAEGKTLGKDFKRKISYLEVIKIRTLKKFGIPNTQNFNTTFTPQLPRGKQPISRSSSPFNPNLSTLADESKDRHNPLISLESNSRIELPKETLIDEKKGEKEKVSPDTESSTLVAGADKKADTKQESTNDAENKDNQDADRTTENDKAKEAAKDVPDTSKVEEKPESKENANETKAGSNTESSDLKEVEL</sequence>
<dbReference type="HOGENOM" id="CLU_027501_1_0_1"/>
<name>G8Y180_PICSO</name>
<proteinExistence type="inferred from homology"/>
<dbReference type="eggNOG" id="ENOG502QTAZ">
    <property type="taxonomic scope" value="Eukaryota"/>
</dbReference>
<dbReference type="SUPFAM" id="SSF160631">
    <property type="entry name" value="SMI1/KNR4-like"/>
    <property type="match status" value="1"/>
</dbReference>
<dbReference type="SMART" id="SM00860">
    <property type="entry name" value="SMI1_KNR4"/>
    <property type="match status" value="1"/>
</dbReference>